<keyword evidence="8 15" id="KW-1133">Transmembrane helix</keyword>
<evidence type="ECO:0000256" key="1">
    <source>
        <dbReference type="ARBA" id="ARBA00001436"/>
    </source>
</evidence>
<dbReference type="InterPro" id="IPR050401">
    <property type="entry name" value="Cyclic_nucleotide_synthase"/>
</dbReference>
<dbReference type="GO" id="GO:0004672">
    <property type="term" value="F:protein kinase activity"/>
    <property type="evidence" value="ECO:0007669"/>
    <property type="project" value="InterPro"/>
</dbReference>
<dbReference type="SUPFAM" id="SSF55073">
    <property type="entry name" value="Nucleotide cyclase"/>
    <property type="match status" value="1"/>
</dbReference>
<dbReference type="GO" id="GO:0007168">
    <property type="term" value="P:receptor guanylyl cyclase signaling pathway"/>
    <property type="evidence" value="ECO:0007669"/>
    <property type="project" value="TreeGrafter"/>
</dbReference>
<dbReference type="Gene3D" id="3.30.70.1230">
    <property type="entry name" value="Nucleotide cyclase"/>
    <property type="match status" value="1"/>
</dbReference>
<proteinExistence type="inferred from homology"/>
<dbReference type="SMART" id="SM00044">
    <property type="entry name" value="CYCc"/>
    <property type="match status" value="1"/>
</dbReference>
<dbReference type="PANTHER" id="PTHR11920:SF493">
    <property type="entry name" value="RECEPTOR-TYPE GUANYLATE CYCLASE GCY-22"/>
    <property type="match status" value="1"/>
</dbReference>
<keyword evidence="13" id="KW-0141">cGMP biosynthesis</keyword>
<dbReference type="PROSITE" id="PS50125">
    <property type="entry name" value="GUANYLATE_CYCLASE_2"/>
    <property type="match status" value="1"/>
</dbReference>
<dbReference type="CDD" id="cd06352">
    <property type="entry name" value="PBP1_NPR_GC-like"/>
    <property type="match status" value="1"/>
</dbReference>
<keyword evidence="9 15" id="KW-0472">Membrane</keyword>
<evidence type="ECO:0000256" key="12">
    <source>
        <dbReference type="ARBA" id="ARBA00023239"/>
    </source>
</evidence>
<dbReference type="GO" id="GO:0001653">
    <property type="term" value="F:peptide receptor activity"/>
    <property type="evidence" value="ECO:0007669"/>
    <property type="project" value="TreeGrafter"/>
</dbReference>
<dbReference type="GO" id="GO:0004383">
    <property type="term" value="F:guanylate cyclase activity"/>
    <property type="evidence" value="ECO:0007669"/>
    <property type="project" value="UniProtKB-EC"/>
</dbReference>
<reference evidence="19" key="1">
    <citation type="submission" date="2016-04" db="UniProtKB">
        <authorList>
            <consortium name="WormBaseParasite"/>
        </authorList>
    </citation>
    <scope>IDENTIFICATION</scope>
</reference>
<evidence type="ECO:0000313" key="17">
    <source>
        <dbReference type="EMBL" id="VDM57589.1"/>
    </source>
</evidence>
<dbReference type="Gene3D" id="1.10.510.10">
    <property type="entry name" value="Transferase(Phosphotransferase) domain 1"/>
    <property type="match status" value="2"/>
</dbReference>
<name>A0A158PH52_ANGCS</name>
<dbReference type="InterPro" id="IPR029787">
    <property type="entry name" value="Nucleotide_cyclase"/>
</dbReference>
<evidence type="ECO:0000256" key="6">
    <source>
        <dbReference type="ARBA" id="ARBA00022729"/>
    </source>
</evidence>
<dbReference type="InterPro" id="IPR001054">
    <property type="entry name" value="A/G_cyclase"/>
</dbReference>
<evidence type="ECO:0000313" key="18">
    <source>
        <dbReference type="Proteomes" id="UP000267027"/>
    </source>
</evidence>
<keyword evidence="12 14" id="KW-0456">Lyase</keyword>
<evidence type="ECO:0000256" key="5">
    <source>
        <dbReference type="ARBA" id="ARBA00022692"/>
    </source>
</evidence>
<dbReference type="GO" id="GO:0000166">
    <property type="term" value="F:nucleotide binding"/>
    <property type="evidence" value="ECO:0007669"/>
    <property type="project" value="UniProtKB-KW"/>
</dbReference>
<dbReference type="InterPro" id="IPR011009">
    <property type="entry name" value="Kinase-like_dom_sf"/>
</dbReference>
<keyword evidence="11" id="KW-0325">Glycoprotein</keyword>
<dbReference type="WBParaSite" id="ACOC_0000600301-mRNA-1">
    <property type="protein sequence ID" value="ACOC_0000600301-mRNA-1"/>
    <property type="gene ID" value="ACOC_0000600301"/>
</dbReference>
<dbReference type="InterPro" id="IPR001828">
    <property type="entry name" value="ANF_lig-bd_rcpt"/>
</dbReference>
<evidence type="ECO:0000256" key="14">
    <source>
        <dbReference type="RuleBase" id="RU000405"/>
    </source>
</evidence>
<feature type="domain" description="Guanylate cyclase" evidence="16">
    <location>
        <begin position="835"/>
        <end position="1002"/>
    </location>
</feature>
<dbReference type="InterPro" id="IPR001245">
    <property type="entry name" value="Ser-Thr/Tyr_kinase_cat_dom"/>
</dbReference>
<dbReference type="Pfam" id="PF00211">
    <property type="entry name" value="Guanylate_cyc"/>
    <property type="match status" value="2"/>
</dbReference>
<comment type="similarity">
    <text evidence="14">Belongs to the adenylyl cyclase class-4/guanylyl cyclase family.</text>
</comment>
<dbReference type="InterPro" id="IPR011645">
    <property type="entry name" value="HNOB_dom_associated"/>
</dbReference>
<evidence type="ECO:0000256" key="10">
    <source>
        <dbReference type="ARBA" id="ARBA00023170"/>
    </source>
</evidence>
<dbReference type="OMA" id="IYYLHHS"/>
<evidence type="ECO:0000256" key="2">
    <source>
        <dbReference type="ARBA" id="ARBA00004251"/>
    </source>
</evidence>
<evidence type="ECO:0000313" key="19">
    <source>
        <dbReference type="WBParaSite" id="ACOC_0000600301-mRNA-1"/>
    </source>
</evidence>
<dbReference type="Pfam" id="PF01094">
    <property type="entry name" value="ANF_receptor"/>
    <property type="match status" value="1"/>
</dbReference>
<dbReference type="OrthoDB" id="60033at2759"/>
<accession>A0A158PH52</accession>
<dbReference type="CDD" id="cd07302">
    <property type="entry name" value="CHD"/>
    <property type="match status" value="1"/>
</dbReference>
<dbReference type="SUPFAM" id="SSF53822">
    <property type="entry name" value="Periplasmic binding protein-like I"/>
    <property type="match status" value="2"/>
</dbReference>
<organism evidence="19">
    <name type="scientific">Angiostrongylus costaricensis</name>
    <name type="common">Nematode worm</name>
    <dbReference type="NCBI Taxonomy" id="334426"/>
    <lineage>
        <taxon>Eukaryota</taxon>
        <taxon>Metazoa</taxon>
        <taxon>Ecdysozoa</taxon>
        <taxon>Nematoda</taxon>
        <taxon>Chromadorea</taxon>
        <taxon>Rhabditida</taxon>
        <taxon>Rhabditina</taxon>
        <taxon>Rhabditomorpha</taxon>
        <taxon>Strongyloidea</taxon>
        <taxon>Metastrongylidae</taxon>
        <taxon>Angiostrongylus</taxon>
    </lineage>
</organism>
<dbReference type="PANTHER" id="PTHR11920">
    <property type="entry name" value="GUANYLYL CYCLASE"/>
    <property type="match status" value="1"/>
</dbReference>
<feature type="transmembrane region" description="Helical" evidence="15">
    <location>
        <begin position="357"/>
        <end position="380"/>
    </location>
</feature>
<evidence type="ECO:0000256" key="9">
    <source>
        <dbReference type="ARBA" id="ARBA00023136"/>
    </source>
</evidence>
<dbReference type="InterPro" id="IPR018297">
    <property type="entry name" value="A/G_cyclase_CS"/>
</dbReference>
<dbReference type="Pfam" id="PF07701">
    <property type="entry name" value="HNOBA"/>
    <property type="match status" value="1"/>
</dbReference>
<evidence type="ECO:0000259" key="16">
    <source>
        <dbReference type="PROSITE" id="PS50125"/>
    </source>
</evidence>
<keyword evidence="6" id="KW-0732">Signal</keyword>
<keyword evidence="7" id="KW-0547">Nucleotide-binding</keyword>
<comment type="subcellular location">
    <subcellularLocation>
        <location evidence="2">Cell membrane</location>
        <topology evidence="2">Single-pass type I membrane protein</topology>
    </subcellularLocation>
</comment>
<dbReference type="AlphaFoldDB" id="A0A158PH52"/>
<dbReference type="InterPro" id="IPR028082">
    <property type="entry name" value="Peripla_BP_I"/>
</dbReference>
<dbReference type="EMBL" id="UYYA01003912">
    <property type="protein sequence ID" value="VDM57589.1"/>
    <property type="molecule type" value="Genomic_DNA"/>
</dbReference>
<evidence type="ECO:0000256" key="7">
    <source>
        <dbReference type="ARBA" id="ARBA00022741"/>
    </source>
</evidence>
<dbReference type="GO" id="GO:0004016">
    <property type="term" value="F:adenylate cyclase activity"/>
    <property type="evidence" value="ECO:0007669"/>
    <property type="project" value="TreeGrafter"/>
</dbReference>
<dbReference type="Gene3D" id="3.40.50.2300">
    <property type="match status" value="1"/>
</dbReference>
<reference evidence="17 18" key="2">
    <citation type="submission" date="2018-11" db="EMBL/GenBank/DDBJ databases">
        <authorList>
            <consortium name="Pathogen Informatics"/>
        </authorList>
    </citation>
    <scope>NUCLEOTIDE SEQUENCE [LARGE SCALE GENOMIC DNA]</scope>
    <source>
        <strain evidence="17 18">Costa Rica</strain>
    </source>
</reference>
<evidence type="ECO:0000256" key="11">
    <source>
        <dbReference type="ARBA" id="ARBA00023180"/>
    </source>
</evidence>
<protein>
    <recommendedName>
        <fullName evidence="3">guanylate cyclase</fullName>
        <ecNumber evidence="3">4.6.1.2</ecNumber>
    </recommendedName>
</protein>
<evidence type="ECO:0000256" key="8">
    <source>
        <dbReference type="ARBA" id="ARBA00022989"/>
    </source>
</evidence>
<evidence type="ECO:0000256" key="15">
    <source>
        <dbReference type="SAM" id="Phobius"/>
    </source>
</evidence>
<dbReference type="SUPFAM" id="SSF56112">
    <property type="entry name" value="Protein kinase-like (PK-like)"/>
    <property type="match status" value="1"/>
</dbReference>
<dbReference type="Gene3D" id="6.10.250.780">
    <property type="match status" value="1"/>
</dbReference>
<evidence type="ECO:0000256" key="13">
    <source>
        <dbReference type="ARBA" id="ARBA00023293"/>
    </source>
</evidence>
<keyword evidence="5 15" id="KW-0812">Transmembrane</keyword>
<dbReference type="EC" id="4.6.1.2" evidence="3"/>
<dbReference type="PROSITE" id="PS00452">
    <property type="entry name" value="GUANYLATE_CYCLASE_1"/>
    <property type="match status" value="1"/>
</dbReference>
<dbReference type="STRING" id="334426.A0A158PH52"/>
<keyword evidence="10" id="KW-0675">Receptor</keyword>
<comment type="catalytic activity">
    <reaction evidence="1">
        <text>GTP = 3',5'-cyclic GMP + diphosphate</text>
        <dbReference type="Rhea" id="RHEA:13665"/>
        <dbReference type="ChEBI" id="CHEBI:33019"/>
        <dbReference type="ChEBI" id="CHEBI:37565"/>
        <dbReference type="ChEBI" id="CHEBI:57746"/>
        <dbReference type="EC" id="4.6.1.2"/>
    </reaction>
</comment>
<sequence>MTDGDTADFSLSYCMINEGTDQGDDGLLNDLKITFIVTLDVGLLSAHDDTDLSPVFAFIGWKKTAGAVGVAWDKIQSDGILPDYDRLNLTWVLSDCNKAQDAGFIIEWQRWGVDVVLGPPCPSLIVTCMEDLEAKRQLMISIAEEGMATKEYMWLLIQIQRNGFGELWKDTSETPDGKDDLALQAARNFFVQIDRTPLNSSTQFVADIKAKMLQPPYNCTDCDDIDPATSQVSELADSMLLYATALNRSIAAGLPNPTGYELVHFAKGSFQGFSGSVTINANLTRDPEFLVYGLDSNDQQIVLMTTTEDLTNISTSLIHDMYPASVIWAHHGGSPPLNRPLCDYDGSACPPSFAEKYLTITLIAIIVPIAIAIVAFALLLREEHTFFNVTTGDFNAKIGPRRSSEERHIETHGLERNEQAERLSEFDMNTANNREHCLEFAFTAKYGHNQYQDDDRVEKGYASPPVLLLGRGIGGRKDTHCETGTDQRRLFQRTIATLCVVQEKIRLPKKNCRLDEFVRLHNCNEEAQCTVQMKSTEHDNLCKFIGLSTDGPQLLSVWKYCSRGSLKVRIEVICECTRSSSDIINRLSKKCIFKDVIEKGAIQMDWFFKYSLIRDISEAIYFLHHSSFGAHGWLSSKTCLIDERWKVIIFPQMPQDQTGYRIIPLPIGSDFFLTKCDSTFSFAIICSEVITKKSAWDLQNQDYDIDGNFPHSEFIINISELVYKLKRGGRSPIRPVLNIDDYQNPSMLVLVKDCWSEEPDQRPSCDQVKSFIKGLNDKKKVFLLFIFYHIQARMRELAEEKKKSDILLYRMLPKQVADKLKLGQSVEPEVFDCATLFFSDVKIFYHCQVIGFLNDLYTLFDAIIEQHDVYKVGTFCASSYNYLWCRATKIMTEIRFLQVETIGDGYLCASGLPQRNGNEHGKEIAEMSFELLRAIKEFRIPHLPNERVNVRIGIHTGYPSPNMISLYKCTIVLGSVVTGVVGITMPRYCLFGDTVNTASRMESNGKPGRIHISTDTMRFLTQVVGGYKTEPRGEVIVKGKGAVETHWLLTPEEQEQSKN</sequence>
<evidence type="ECO:0000256" key="4">
    <source>
        <dbReference type="ARBA" id="ARBA00022475"/>
    </source>
</evidence>
<dbReference type="GO" id="GO:0035556">
    <property type="term" value="P:intracellular signal transduction"/>
    <property type="evidence" value="ECO:0007669"/>
    <property type="project" value="InterPro"/>
</dbReference>
<dbReference type="Pfam" id="PF07714">
    <property type="entry name" value="PK_Tyr_Ser-Thr"/>
    <property type="match status" value="1"/>
</dbReference>
<evidence type="ECO:0000256" key="3">
    <source>
        <dbReference type="ARBA" id="ARBA00012202"/>
    </source>
</evidence>
<dbReference type="GO" id="GO:0005886">
    <property type="term" value="C:plasma membrane"/>
    <property type="evidence" value="ECO:0007669"/>
    <property type="project" value="UniProtKB-SubCell"/>
</dbReference>
<gene>
    <name evidence="17" type="ORF">ACOC_LOCUS6004</name>
</gene>
<keyword evidence="4" id="KW-1003">Cell membrane</keyword>
<dbReference type="Proteomes" id="UP000267027">
    <property type="component" value="Unassembled WGS sequence"/>
</dbReference>
<keyword evidence="18" id="KW-1185">Reference proteome</keyword>